<evidence type="ECO:0000256" key="1">
    <source>
        <dbReference type="SAM" id="MobiDB-lite"/>
    </source>
</evidence>
<reference evidence="2 3" key="1">
    <citation type="journal article" date="2019" name="Int. J. Syst. Evol. Microbiol.">
        <title>The Global Catalogue of Microorganisms (GCM) 10K type strain sequencing project: providing services to taxonomists for standard genome sequencing and annotation.</title>
        <authorList>
            <consortium name="The Broad Institute Genomics Platform"/>
            <consortium name="The Broad Institute Genome Sequencing Center for Infectious Disease"/>
            <person name="Wu L."/>
            <person name="Ma J."/>
        </authorList>
    </citation>
    <scope>NUCLEOTIDE SEQUENCE [LARGE SCALE GENOMIC DNA]</scope>
    <source>
        <strain evidence="2 3">JCM 15589</strain>
    </source>
</reference>
<feature type="compositionally biased region" description="Pro residues" evidence="1">
    <location>
        <begin position="14"/>
        <end position="23"/>
    </location>
</feature>
<comment type="caution">
    <text evidence="2">The sequence shown here is derived from an EMBL/GenBank/DDBJ whole genome shotgun (WGS) entry which is preliminary data.</text>
</comment>
<accession>A0ABN2JLD8</accession>
<dbReference type="EMBL" id="BAAAPM010000005">
    <property type="protein sequence ID" value="GAA1731185.1"/>
    <property type="molecule type" value="Genomic_DNA"/>
</dbReference>
<feature type="region of interest" description="Disordered" evidence="1">
    <location>
        <begin position="538"/>
        <end position="569"/>
    </location>
</feature>
<dbReference type="InterPro" id="IPR006311">
    <property type="entry name" value="TAT_signal"/>
</dbReference>
<keyword evidence="3" id="KW-1185">Reference proteome</keyword>
<feature type="compositionally biased region" description="Low complexity" evidence="1">
    <location>
        <begin position="24"/>
        <end position="33"/>
    </location>
</feature>
<feature type="region of interest" description="Disordered" evidence="1">
    <location>
        <begin position="64"/>
        <end position="84"/>
    </location>
</feature>
<protein>
    <recommendedName>
        <fullName evidence="4">Heparinase II/III-like protein</fullName>
    </recommendedName>
</protein>
<dbReference type="RefSeq" id="WP_344249099.1">
    <property type="nucleotide sequence ID" value="NZ_BAAAPM010000005.1"/>
</dbReference>
<evidence type="ECO:0000313" key="3">
    <source>
        <dbReference type="Proteomes" id="UP001501138"/>
    </source>
</evidence>
<organism evidence="2 3">
    <name type="scientific">Isoptericola hypogeus</name>
    <dbReference type="NCBI Taxonomy" id="300179"/>
    <lineage>
        <taxon>Bacteria</taxon>
        <taxon>Bacillati</taxon>
        <taxon>Actinomycetota</taxon>
        <taxon>Actinomycetes</taxon>
        <taxon>Micrococcales</taxon>
        <taxon>Promicromonosporaceae</taxon>
        <taxon>Isoptericola</taxon>
    </lineage>
</organism>
<gene>
    <name evidence="2" type="ORF">GCM10009809_28370</name>
</gene>
<dbReference type="Proteomes" id="UP001501138">
    <property type="component" value="Unassembled WGS sequence"/>
</dbReference>
<name>A0ABN2JLD8_9MICO</name>
<feature type="region of interest" description="Disordered" evidence="1">
    <location>
        <begin position="1"/>
        <end position="36"/>
    </location>
</feature>
<feature type="compositionally biased region" description="Basic and acidic residues" evidence="1">
    <location>
        <begin position="1"/>
        <end position="13"/>
    </location>
</feature>
<evidence type="ECO:0000313" key="2">
    <source>
        <dbReference type="EMBL" id="GAA1731185.1"/>
    </source>
</evidence>
<sequence>MADHPTRDPDDRPPGAPAPPGAPPAGSQAPRRGFPGGRLSRRAVLVAGAASAGAVGYAIVRGATSDDGGAPTVRPSASADGLATPAGIDRSTVAGREQPLAAYGLTIARLANGVGLEAGRRGLFGTSWWRDDVSGFNARVCEQVLSLAWFYANDRPWHPYAGDPALLEATDALLDHYLGLQHDDGSWPELAPDDHSTAATAFALGYLSRTLAHLGRAGALPRQQRRIREALARGSRWFLTPALNPDWSDVPLEYTNQLIVGLAGSALAFDQHRDPAVASLLAARVRDAAGRVQSPAGFLYEAGGMDIGYNLAVALPRIAELHRALGAAPFAAVVDGLAGWWGLALLPEPDGSGFVTFVAASTRTQTRYLDAIADDEDATAPASSLVAGSPGLAAFLTALEDRADERRRWAGATEPLEPDVPNPRVIANLALPQVLPARAERQAAVDRLPPVARARFVEVRTSGRDQVYLFVRRPRYYLQACFGPRASTRVRAGLGTLWTPGAGTFVHASAGDDVDCAWGAVGPGREDSEATSGLRASVVPNGAGGAQDLAATPTPELDPGPAPAHLSWADPDGRFRVDVRLTDTELRRSVTAPDGSVEQVPLLLTDTDRVSWADGTAVVHGEASSSTSTGLTVVRGATTFEVRWSSAGEARTVPVDVTYFRDGRRRIHLLQLPLAGTTAVRYTVT</sequence>
<evidence type="ECO:0008006" key="4">
    <source>
        <dbReference type="Google" id="ProtNLM"/>
    </source>
</evidence>
<dbReference type="PROSITE" id="PS51318">
    <property type="entry name" value="TAT"/>
    <property type="match status" value="1"/>
</dbReference>
<dbReference type="SUPFAM" id="SSF81853">
    <property type="entry name" value="Family 10 polysaccharide lyase"/>
    <property type="match status" value="1"/>
</dbReference>
<proteinExistence type="predicted"/>